<dbReference type="GO" id="GO:0008233">
    <property type="term" value="F:peptidase activity"/>
    <property type="evidence" value="ECO:0007669"/>
    <property type="project" value="UniProtKB-KW"/>
</dbReference>
<keyword evidence="5" id="KW-1185">Reference proteome</keyword>
<dbReference type="PANTHER" id="PTHR43248">
    <property type="entry name" value="2-SUCCINYL-6-HYDROXY-2,4-CYCLOHEXADIENE-1-CARBOXYLATE SYNTHASE"/>
    <property type="match status" value="1"/>
</dbReference>
<sequence>MVRPSNVLPAVTLFTTDTNQKMRCLAALLAAPVTALNFSAAWRDCALYSSGAPSTVRAECADITVPVCYPGICSSDKTLSLFVKRIPSDVHPAKAVWFLQGGPGLPSTNMEATIEQAFTAANGTMSVYTMDHRGTGRSSRLEDSCIDTPDAETCFTAVRAKYGAAAPVAFSVTSAAADLAALIQGPMLADSDVFVYGVSYGTYWVERLMHLSPSNVRGYILDSVVGEAPVKLWSDWDLDVVTTEIAYYARCDKDAFCASKIGPKSRDFALQLLHKLDANDTECAQAIYGARGTPSAVVGAMLSSLFRVSSQRNMIPAVLFRLRGCLIDYSPHAAFVDRLVAGAIAPPSATGSSKMLYNTVVFSEFWPSPLPSAADLLLRARQSTWSPKDAAAISDIVRDSCAYTGSFDAACTAFPRGNTSFVYPHDAYWNTTAAVPGGASVLLLASDLDIQTIPRYAVAEDMAMGRGRHQLLRFPFGGHSVLLTTPTTTGSCGARIVNQFLATGGDLTALNTSCIATMVPLQFKTVTDAAKATALFGSATDMYTDAPVQTVAVAATSGGASANDDVDIHVLAGAGAVLGVALAIAGVASVQSWRRLHRTPVPQTPQLAAAVVAVMRRASVVDAEECKDDDDGV</sequence>
<dbReference type="OrthoDB" id="425534at2759"/>
<evidence type="ECO:0000256" key="2">
    <source>
        <dbReference type="ARBA" id="ARBA00022801"/>
    </source>
</evidence>
<comment type="similarity">
    <text evidence="1">Belongs to the peptidase S33 family.</text>
</comment>
<keyword evidence="3" id="KW-1133">Transmembrane helix</keyword>
<organism evidence="4 5">
    <name type="scientific">Achlya hypogyna</name>
    <name type="common">Oomycete</name>
    <name type="synonym">Protoachlya hypogyna</name>
    <dbReference type="NCBI Taxonomy" id="1202772"/>
    <lineage>
        <taxon>Eukaryota</taxon>
        <taxon>Sar</taxon>
        <taxon>Stramenopiles</taxon>
        <taxon>Oomycota</taxon>
        <taxon>Saprolegniomycetes</taxon>
        <taxon>Saprolegniales</taxon>
        <taxon>Achlyaceae</taxon>
        <taxon>Achlya</taxon>
    </lineage>
</organism>
<comment type="caution">
    <text evidence="4">The sequence shown here is derived from an EMBL/GenBank/DDBJ whole genome shotgun (WGS) entry which is preliminary data.</text>
</comment>
<proteinExistence type="inferred from homology"/>
<evidence type="ECO:0000313" key="5">
    <source>
        <dbReference type="Proteomes" id="UP000243579"/>
    </source>
</evidence>
<evidence type="ECO:0000256" key="1">
    <source>
        <dbReference type="ARBA" id="ARBA00010088"/>
    </source>
</evidence>
<dbReference type="EMBL" id="JNBR01000053">
    <property type="protein sequence ID" value="OQR99567.1"/>
    <property type="molecule type" value="Genomic_DNA"/>
</dbReference>
<dbReference type="Gene3D" id="3.40.50.1820">
    <property type="entry name" value="alpha/beta hydrolase"/>
    <property type="match status" value="1"/>
</dbReference>
<dbReference type="SUPFAM" id="SSF53474">
    <property type="entry name" value="alpha/beta-Hydrolases"/>
    <property type="match status" value="1"/>
</dbReference>
<accession>A0A1V9ZNJ9</accession>
<protein>
    <submittedName>
        <fullName evidence="4">Serine protease family S33</fullName>
    </submittedName>
</protein>
<keyword evidence="2" id="KW-0378">Hydrolase</keyword>
<feature type="transmembrane region" description="Helical" evidence="3">
    <location>
        <begin position="570"/>
        <end position="590"/>
    </location>
</feature>
<dbReference type="PANTHER" id="PTHR43248:SF3">
    <property type="entry name" value="AB HYDROLASE-1 DOMAIN-CONTAINING PROTEIN"/>
    <property type="match status" value="1"/>
</dbReference>
<keyword evidence="3" id="KW-0472">Membrane</keyword>
<reference evidence="4 5" key="1">
    <citation type="journal article" date="2014" name="Genome Biol. Evol.">
        <title>The secreted proteins of Achlya hypogyna and Thraustotheca clavata identify the ancestral oomycete secretome and reveal gene acquisitions by horizontal gene transfer.</title>
        <authorList>
            <person name="Misner I."/>
            <person name="Blouin N."/>
            <person name="Leonard G."/>
            <person name="Richards T.A."/>
            <person name="Lane C.E."/>
        </authorList>
    </citation>
    <scope>NUCLEOTIDE SEQUENCE [LARGE SCALE GENOMIC DNA]</scope>
    <source>
        <strain evidence="4 5">ATCC 48635</strain>
    </source>
</reference>
<dbReference type="AlphaFoldDB" id="A0A1V9ZNJ9"/>
<evidence type="ECO:0000256" key="3">
    <source>
        <dbReference type="SAM" id="Phobius"/>
    </source>
</evidence>
<name>A0A1V9ZNJ9_ACHHY</name>
<keyword evidence="4" id="KW-0645">Protease</keyword>
<evidence type="ECO:0000313" key="4">
    <source>
        <dbReference type="EMBL" id="OQR99567.1"/>
    </source>
</evidence>
<keyword evidence="3" id="KW-0812">Transmembrane</keyword>
<gene>
    <name evidence="4" type="ORF">ACHHYP_05752</name>
</gene>
<dbReference type="InterPro" id="IPR051601">
    <property type="entry name" value="Serine_prot/Carboxylest_S33"/>
</dbReference>
<dbReference type="Proteomes" id="UP000243579">
    <property type="component" value="Unassembled WGS sequence"/>
</dbReference>
<dbReference type="InterPro" id="IPR029058">
    <property type="entry name" value="AB_hydrolase_fold"/>
</dbReference>
<dbReference type="GO" id="GO:0006508">
    <property type="term" value="P:proteolysis"/>
    <property type="evidence" value="ECO:0007669"/>
    <property type="project" value="UniProtKB-KW"/>
</dbReference>